<organism evidence="1 2">
    <name type="scientific">Ditylenchus dipsaci</name>
    <dbReference type="NCBI Taxonomy" id="166011"/>
    <lineage>
        <taxon>Eukaryota</taxon>
        <taxon>Metazoa</taxon>
        <taxon>Ecdysozoa</taxon>
        <taxon>Nematoda</taxon>
        <taxon>Chromadorea</taxon>
        <taxon>Rhabditida</taxon>
        <taxon>Tylenchina</taxon>
        <taxon>Tylenchomorpha</taxon>
        <taxon>Sphaerularioidea</taxon>
        <taxon>Anguinidae</taxon>
        <taxon>Anguininae</taxon>
        <taxon>Ditylenchus</taxon>
    </lineage>
</organism>
<reference evidence="2" key="1">
    <citation type="submission" date="2022-11" db="UniProtKB">
        <authorList>
            <consortium name="WormBaseParasite"/>
        </authorList>
    </citation>
    <scope>IDENTIFICATION</scope>
</reference>
<dbReference type="AlphaFoldDB" id="A0A915CT29"/>
<proteinExistence type="predicted"/>
<name>A0A915CT29_9BILA</name>
<protein>
    <submittedName>
        <fullName evidence="2">Uncharacterized protein</fullName>
    </submittedName>
</protein>
<sequence length="70" mass="8424">MRYIAVFKPFKYRTIWRQPKDVLTTLSCILQLWIPVLFSYNPQYLSCYENTEINATMSQVSMDMAFLYKL</sequence>
<dbReference type="Proteomes" id="UP000887574">
    <property type="component" value="Unplaced"/>
</dbReference>
<accession>A0A915CT29</accession>
<keyword evidence="1" id="KW-1185">Reference proteome</keyword>
<evidence type="ECO:0000313" key="2">
    <source>
        <dbReference type="WBParaSite" id="jg11837"/>
    </source>
</evidence>
<dbReference type="WBParaSite" id="jg11837">
    <property type="protein sequence ID" value="jg11837"/>
    <property type="gene ID" value="jg11837"/>
</dbReference>
<evidence type="ECO:0000313" key="1">
    <source>
        <dbReference type="Proteomes" id="UP000887574"/>
    </source>
</evidence>